<organism evidence="4 5">
    <name type="scientific">Zarconia navalis LEGE 11467</name>
    <dbReference type="NCBI Taxonomy" id="1828826"/>
    <lineage>
        <taxon>Bacteria</taxon>
        <taxon>Bacillati</taxon>
        <taxon>Cyanobacteriota</taxon>
        <taxon>Cyanophyceae</taxon>
        <taxon>Oscillatoriophycideae</taxon>
        <taxon>Oscillatoriales</taxon>
        <taxon>Oscillatoriales incertae sedis</taxon>
        <taxon>Zarconia</taxon>
        <taxon>Zarconia navalis</taxon>
    </lineage>
</organism>
<protein>
    <submittedName>
        <fullName evidence="4">Family 10 glycosylhydrolase</fullName>
    </submittedName>
</protein>
<dbReference type="PROSITE" id="PS51272">
    <property type="entry name" value="SLH"/>
    <property type="match status" value="3"/>
</dbReference>
<dbReference type="Pfam" id="PF00395">
    <property type="entry name" value="SLH"/>
    <property type="match status" value="3"/>
</dbReference>
<evidence type="ECO:0000256" key="2">
    <source>
        <dbReference type="SAM" id="SignalP"/>
    </source>
</evidence>
<dbReference type="InterPro" id="IPR052177">
    <property type="entry name" value="Divisome_Glycosyl_Hydrolase"/>
</dbReference>
<keyword evidence="1 2" id="KW-0732">Signal</keyword>
<evidence type="ECO:0000313" key="4">
    <source>
        <dbReference type="EMBL" id="MBE9040470.1"/>
    </source>
</evidence>
<dbReference type="PANTHER" id="PTHR43405:SF1">
    <property type="entry name" value="GLYCOSYL HYDROLASE DIGH"/>
    <property type="match status" value="1"/>
</dbReference>
<proteinExistence type="predicted"/>
<dbReference type="InterPro" id="IPR017853">
    <property type="entry name" value="GH"/>
</dbReference>
<feature type="chain" id="PRO_5037840008" evidence="2">
    <location>
        <begin position="27"/>
        <end position="584"/>
    </location>
</feature>
<dbReference type="Pfam" id="PF02638">
    <property type="entry name" value="GHL10"/>
    <property type="match status" value="1"/>
</dbReference>
<gene>
    <name evidence="4" type="ORF">IQ235_06660</name>
</gene>
<name>A0A928VZE6_9CYAN</name>
<dbReference type="InterPro" id="IPR003790">
    <property type="entry name" value="GHL10"/>
</dbReference>
<dbReference type="PANTHER" id="PTHR43405">
    <property type="entry name" value="GLYCOSYL HYDROLASE DIGH"/>
    <property type="match status" value="1"/>
</dbReference>
<keyword evidence="5" id="KW-1185">Reference proteome</keyword>
<dbReference type="Gene3D" id="3.20.20.80">
    <property type="entry name" value="Glycosidases"/>
    <property type="match status" value="1"/>
</dbReference>
<dbReference type="Proteomes" id="UP000621799">
    <property type="component" value="Unassembled WGS sequence"/>
</dbReference>
<feature type="domain" description="SLH" evidence="3">
    <location>
        <begin position="25"/>
        <end position="88"/>
    </location>
</feature>
<dbReference type="AlphaFoldDB" id="A0A928VZE6"/>
<reference evidence="4" key="1">
    <citation type="submission" date="2020-10" db="EMBL/GenBank/DDBJ databases">
        <authorList>
            <person name="Castelo-Branco R."/>
            <person name="Eusebio N."/>
            <person name="Adriana R."/>
            <person name="Vieira A."/>
            <person name="Brugerolle De Fraissinette N."/>
            <person name="Rezende De Castro R."/>
            <person name="Schneider M.P."/>
            <person name="Vasconcelos V."/>
            <person name="Leao P.N."/>
        </authorList>
    </citation>
    <scope>NUCLEOTIDE SEQUENCE</scope>
    <source>
        <strain evidence="4">LEGE 11467</strain>
    </source>
</reference>
<feature type="domain" description="SLH" evidence="3">
    <location>
        <begin position="89"/>
        <end position="148"/>
    </location>
</feature>
<sequence length="584" mass="65455">MFDRPLFSSAVACGISIAAIASPVAAQNPFNDIQGHWGQTCLQELGDRRILNGYPDGSFRPNAPVTRAEFAAILDSIFSGRDPVREAIEFADTDGHWAAKAITSVYERGFLSGYPNRRFGPNQNIPRVQALVALVNGLKYIPSQKETQITLDLAFTDAADIPSYATNAMAAAAERRMAINYPDATRLEPNRNATRGEIAAMLCQSLVEMVPNGAIASEYVTTVSLPEIRGVWMTNIDSDVLFSTEKLKAGLERLAALNFNTIYPTVWNWGYTLYPSEVAESTFGRSLDPEPGLQGRDMLAEAVKEGDRLGLRTIAWFEFGFMAPSYSEIAQRYPEWITSRSDGTQTKMEGEHERVWFNPFHPDVQQFILDLVVEIVTNYDVDGIQFDDHMGLPSEYGYDEFTVALYRSEHDGKDPPTDTKDPEWLRWRADKITAFMGRVFRAVKEVDENCIVALSPNPQNFAYTEFLQDWQTWERRGLVEEIMLQVYRDDTIRFARELEAPEVDAARQNIPVGVGILSGLKNRPASLDLIESQVAIARNRGLAGVSFFFYESLWSWTTEPVAEREAALAKLFPTFVGAPDVIDD</sequence>
<dbReference type="InterPro" id="IPR001119">
    <property type="entry name" value="SLH_dom"/>
</dbReference>
<evidence type="ECO:0000259" key="3">
    <source>
        <dbReference type="PROSITE" id="PS51272"/>
    </source>
</evidence>
<feature type="domain" description="SLH" evidence="3">
    <location>
        <begin position="152"/>
        <end position="216"/>
    </location>
</feature>
<dbReference type="RefSeq" id="WP_264320716.1">
    <property type="nucleotide sequence ID" value="NZ_JADEXN010000087.1"/>
</dbReference>
<accession>A0A928VZE6</accession>
<dbReference type="EMBL" id="JADEXN010000087">
    <property type="protein sequence ID" value="MBE9040470.1"/>
    <property type="molecule type" value="Genomic_DNA"/>
</dbReference>
<feature type="signal peptide" evidence="2">
    <location>
        <begin position="1"/>
        <end position="26"/>
    </location>
</feature>
<evidence type="ECO:0000256" key="1">
    <source>
        <dbReference type="ARBA" id="ARBA00022729"/>
    </source>
</evidence>
<comment type="caution">
    <text evidence="4">The sequence shown here is derived from an EMBL/GenBank/DDBJ whole genome shotgun (WGS) entry which is preliminary data.</text>
</comment>
<dbReference type="SUPFAM" id="SSF51445">
    <property type="entry name" value="(Trans)glycosidases"/>
    <property type="match status" value="1"/>
</dbReference>
<evidence type="ECO:0000313" key="5">
    <source>
        <dbReference type="Proteomes" id="UP000621799"/>
    </source>
</evidence>